<name>A0A1N5VRG4_9ARCH</name>
<evidence type="ECO:0000256" key="9">
    <source>
        <dbReference type="ARBA" id="ARBA00022842"/>
    </source>
</evidence>
<dbReference type="EMBL" id="LT719092">
    <property type="protein sequence ID" value="SJK85271.1"/>
    <property type="molecule type" value="Genomic_DNA"/>
</dbReference>
<dbReference type="SUPFAM" id="SSF51621">
    <property type="entry name" value="Phosphoenolpyruvate/pyruvate domain"/>
    <property type="match status" value="1"/>
</dbReference>
<dbReference type="InterPro" id="IPR036918">
    <property type="entry name" value="Pyrv_Knase_C_sf"/>
</dbReference>
<keyword evidence="18" id="KW-1185">Reference proteome</keyword>
<dbReference type="GO" id="GO:0005524">
    <property type="term" value="F:ATP binding"/>
    <property type="evidence" value="ECO:0007669"/>
    <property type="project" value="UniProtKB-KW"/>
</dbReference>
<dbReference type="GO" id="GO:0016301">
    <property type="term" value="F:kinase activity"/>
    <property type="evidence" value="ECO:0007669"/>
    <property type="project" value="UniProtKB-KW"/>
</dbReference>
<feature type="domain" description="Pyruvate kinase barrel" evidence="14">
    <location>
        <begin position="13"/>
        <end position="328"/>
    </location>
</feature>
<evidence type="ECO:0000313" key="18">
    <source>
        <dbReference type="Proteomes" id="UP000187822"/>
    </source>
</evidence>
<dbReference type="GO" id="GO:0000287">
    <property type="term" value="F:magnesium ion binding"/>
    <property type="evidence" value="ECO:0007669"/>
    <property type="project" value="UniProtKB-UniRule"/>
</dbReference>
<keyword evidence="9 13" id="KW-0460">Magnesium</keyword>
<accession>A0A1N5VRG4</accession>
<evidence type="ECO:0000256" key="13">
    <source>
        <dbReference type="RuleBase" id="RU000504"/>
    </source>
</evidence>
<dbReference type="KEGG" id="cdiv:CPM_1477"/>
<dbReference type="InterPro" id="IPR015795">
    <property type="entry name" value="Pyrv_Knase_C"/>
</dbReference>
<sequence>MNSQKMDILKRPKTKIVATYGPACSEENIMERMIEYGVTCFRLNTAHSTKEELQNLVNFRDKMARERKMYVSIMVDLKGPELRALLNGDTLAILSGKEYTLGQQEEKADIHIAVDDVVKSLKKGDEVLFMDGKIRTTVIQEGNRICKLSSSVDGILKNNGRMNIPGRYIPMGILQERDREYLKMSVEKNVEYIALSFVQNRNEIDMVHDMIGKMGGNIHLVAKIETKQAMDNIEGIVKATDAIMVARGDLGVEMPVHEVTVSQKYIMQKAHSNGIPIIVATQMLESMVSSESPTRAEISDVTNAILDNTDALMLSEETAIGSFPLEAVKVLSDTSLYVESFYHNFEEPSEFTGSRVTFSVAKSTKILSDQINAHHIVACTRGGNTARMVSSMRPSSRILSVTPSRLVASRTNLYRGVFPYVIENFKEDISVKDVLNALVGDGMILKGERIVVTSGHPDHLFAGTAQVSVLTAGTLVARGYALGKNISGKINSGKGSIYMGNCEKISDDKFDYSFYEAFIITGNPIRSVIQKIEKAGKTCIYSTIVLNDVKDGDDVFIDSDIGFVYA</sequence>
<protein>
    <recommendedName>
        <fullName evidence="3 12">Pyruvate kinase</fullName>
        <ecNumber evidence="3 12">2.7.1.40</ecNumber>
    </recommendedName>
</protein>
<keyword evidence="8" id="KW-0067">ATP-binding</keyword>
<dbReference type="GO" id="GO:0004743">
    <property type="term" value="F:pyruvate kinase activity"/>
    <property type="evidence" value="ECO:0007669"/>
    <property type="project" value="UniProtKB-UniRule"/>
</dbReference>
<comment type="similarity">
    <text evidence="2 13">Belongs to the pyruvate kinase family.</text>
</comment>
<evidence type="ECO:0000256" key="10">
    <source>
        <dbReference type="ARBA" id="ARBA00023152"/>
    </source>
</evidence>
<keyword evidence="7 13" id="KW-0418">Kinase</keyword>
<dbReference type="InterPro" id="IPR011037">
    <property type="entry name" value="Pyrv_Knase-like_insert_dom_sf"/>
</dbReference>
<dbReference type="PROSITE" id="PS00110">
    <property type="entry name" value="PYRUVATE_KINASE"/>
    <property type="match status" value="1"/>
</dbReference>
<evidence type="ECO:0000313" key="16">
    <source>
        <dbReference type="EMBL" id="SIM75512.1"/>
    </source>
</evidence>
<evidence type="ECO:0000256" key="12">
    <source>
        <dbReference type="NCBIfam" id="TIGR01064"/>
    </source>
</evidence>
<dbReference type="Proteomes" id="UP000195607">
    <property type="component" value="Chromosome I"/>
</dbReference>
<comment type="catalytic activity">
    <reaction evidence="13">
        <text>pyruvate + ATP = phosphoenolpyruvate + ADP + H(+)</text>
        <dbReference type="Rhea" id="RHEA:18157"/>
        <dbReference type="ChEBI" id="CHEBI:15361"/>
        <dbReference type="ChEBI" id="CHEBI:15378"/>
        <dbReference type="ChEBI" id="CHEBI:30616"/>
        <dbReference type="ChEBI" id="CHEBI:58702"/>
        <dbReference type="ChEBI" id="CHEBI:456216"/>
        <dbReference type="EC" id="2.7.1.40"/>
    </reaction>
</comment>
<evidence type="ECO:0000256" key="11">
    <source>
        <dbReference type="ARBA" id="ARBA00023317"/>
    </source>
</evidence>
<evidence type="ECO:0000256" key="5">
    <source>
        <dbReference type="ARBA" id="ARBA00022723"/>
    </source>
</evidence>
<evidence type="ECO:0000313" key="17">
    <source>
        <dbReference type="EMBL" id="SJK85271.1"/>
    </source>
</evidence>
<evidence type="ECO:0000256" key="1">
    <source>
        <dbReference type="ARBA" id="ARBA00004997"/>
    </source>
</evidence>
<dbReference type="Pfam" id="PF00224">
    <property type="entry name" value="PK"/>
    <property type="match status" value="1"/>
</dbReference>
<dbReference type="AlphaFoldDB" id="A0A1N5VRG4"/>
<keyword evidence="4 13" id="KW-0808">Transferase</keyword>
<dbReference type="SUPFAM" id="SSF50800">
    <property type="entry name" value="PK beta-barrel domain-like"/>
    <property type="match status" value="1"/>
</dbReference>
<evidence type="ECO:0000256" key="6">
    <source>
        <dbReference type="ARBA" id="ARBA00022741"/>
    </source>
</evidence>
<dbReference type="UniPathway" id="UPA00109">
    <property type="reaction ID" value="UER00188"/>
</dbReference>
<reference evidence="17" key="2">
    <citation type="submission" date="2016-06" db="EMBL/GenBank/DDBJ databases">
        <authorList>
            <person name="Olsen C.W."/>
            <person name="Carey S."/>
            <person name="Hinshaw L."/>
            <person name="Karasin A.I."/>
        </authorList>
    </citation>
    <scope>NUCLEOTIDE SEQUENCE [LARGE SCALE GENOMIC DNA]</scope>
    <source>
        <strain evidence="17">PM4</strain>
    </source>
</reference>
<keyword evidence="5" id="KW-0479">Metal-binding</keyword>
<dbReference type="GO" id="GO:0030955">
    <property type="term" value="F:potassium ion binding"/>
    <property type="evidence" value="ECO:0007669"/>
    <property type="project" value="UniProtKB-UniRule"/>
</dbReference>
<comment type="pathway">
    <text evidence="1 13">Carbohydrate degradation; glycolysis; pyruvate from D-glyceraldehyde 3-phosphate: step 5/5.</text>
</comment>
<dbReference type="InterPro" id="IPR001697">
    <property type="entry name" value="Pyr_Knase"/>
</dbReference>
<proteinExistence type="inferred from homology"/>
<dbReference type="PRINTS" id="PR01050">
    <property type="entry name" value="PYRUVTKNASE"/>
</dbReference>
<evidence type="ECO:0000256" key="4">
    <source>
        <dbReference type="ARBA" id="ARBA00022679"/>
    </source>
</evidence>
<evidence type="ECO:0000259" key="14">
    <source>
        <dbReference type="Pfam" id="PF00224"/>
    </source>
</evidence>
<evidence type="ECO:0000256" key="3">
    <source>
        <dbReference type="ARBA" id="ARBA00012142"/>
    </source>
</evidence>
<dbReference type="InterPro" id="IPR018209">
    <property type="entry name" value="Pyrv_Knase_AS"/>
</dbReference>
<dbReference type="InterPro" id="IPR015793">
    <property type="entry name" value="Pyrv_Knase_brl"/>
</dbReference>
<evidence type="ECO:0000256" key="2">
    <source>
        <dbReference type="ARBA" id="ARBA00008663"/>
    </source>
</evidence>
<evidence type="ECO:0000259" key="15">
    <source>
        <dbReference type="Pfam" id="PF02887"/>
    </source>
</evidence>
<dbReference type="Gene3D" id="3.20.20.60">
    <property type="entry name" value="Phosphoenolpyruvate-binding domains"/>
    <property type="match status" value="1"/>
</dbReference>
<dbReference type="EC" id="2.7.1.40" evidence="3 12"/>
<dbReference type="STRING" id="1673428.CPM_1477"/>
<reference evidence="16 19" key="1">
    <citation type="submission" date="2016-04" db="EMBL/GenBank/DDBJ databases">
        <authorList>
            <person name="Evans L.H."/>
            <person name="Alamgir A."/>
            <person name="Owens N."/>
            <person name="Weber N.D."/>
            <person name="Virtaneva K."/>
            <person name="Barbian K."/>
            <person name="Babar A."/>
            <person name="Rosenke K."/>
        </authorList>
    </citation>
    <scope>NUCLEOTIDE SEQUENCE [LARGE SCALE GENOMIC DNA]</scope>
    <source>
        <strain evidence="16">S5</strain>
        <strain evidence="19">S5(T) (JCM 30642 \VKM B-2941)</strain>
    </source>
</reference>
<evidence type="ECO:0000256" key="7">
    <source>
        <dbReference type="ARBA" id="ARBA00022777"/>
    </source>
</evidence>
<evidence type="ECO:0000313" key="19">
    <source>
        <dbReference type="Proteomes" id="UP000195607"/>
    </source>
</evidence>
<dbReference type="NCBIfam" id="NF004491">
    <property type="entry name" value="PRK05826.1"/>
    <property type="match status" value="1"/>
</dbReference>
<keyword evidence="10 13" id="KW-0324">Glycolysis</keyword>
<organism evidence="16 19">
    <name type="scientific">Cuniculiplasma divulgatum</name>
    <dbReference type="NCBI Taxonomy" id="1673428"/>
    <lineage>
        <taxon>Archaea</taxon>
        <taxon>Methanobacteriati</taxon>
        <taxon>Thermoplasmatota</taxon>
        <taxon>Thermoplasmata</taxon>
        <taxon>Thermoplasmatales</taxon>
        <taxon>Cuniculiplasmataceae</taxon>
        <taxon>Cuniculiplasma</taxon>
    </lineage>
</organism>
<keyword evidence="6" id="KW-0547">Nucleotide-binding</keyword>
<dbReference type="PANTHER" id="PTHR11817">
    <property type="entry name" value="PYRUVATE KINASE"/>
    <property type="match status" value="1"/>
</dbReference>
<dbReference type="InterPro" id="IPR015813">
    <property type="entry name" value="Pyrv/PenolPyrv_kinase-like_dom"/>
</dbReference>
<dbReference type="Proteomes" id="UP000187822">
    <property type="component" value="Chromosome I"/>
</dbReference>
<dbReference type="Pfam" id="PF02887">
    <property type="entry name" value="PK_C"/>
    <property type="match status" value="1"/>
</dbReference>
<dbReference type="InterPro" id="IPR040442">
    <property type="entry name" value="Pyrv_kinase-like_dom_sf"/>
</dbReference>
<feature type="domain" description="Pyruvate kinase C-terminal" evidence="15">
    <location>
        <begin position="360"/>
        <end position="459"/>
    </location>
</feature>
<keyword evidence="11 16" id="KW-0670">Pyruvate</keyword>
<dbReference type="EMBL" id="LT671858">
    <property type="protein sequence ID" value="SIM75512.1"/>
    <property type="molecule type" value="Genomic_DNA"/>
</dbReference>
<gene>
    <name evidence="17" type="ORF">CPM_1477</name>
    <name evidence="16" type="ORF">CSP5_1483</name>
</gene>
<dbReference type="Gene3D" id="3.40.1380.20">
    <property type="entry name" value="Pyruvate kinase, C-terminal domain"/>
    <property type="match status" value="1"/>
</dbReference>
<reference evidence="18" key="3">
    <citation type="submission" date="2016-06" db="EMBL/GenBank/DDBJ databases">
        <authorList>
            <person name="Toshchakov V.S."/>
        </authorList>
    </citation>
    <scope>NUCLEOTIDE SEQUENCE [LARGE SCALE GENOMIC DNA]</scope>
    <source>
        <strain>PM4 (JCM 30641</strain>
        <strain evidence="18">\VKM B-2940)</strain>
    </source>
</reference>
<dbReference type="SUPFAM" id="SSF52935">
    <property type="entry name" value="PK C-terminal domain-like"/>
    <property type="match status" value="1"/>
</dbReference>
<dbReference type="Gene3D" id="2.40.33.10">
    <property type="entry name" value="PK beta-barrel domain-like"/>
    <property type="match status" value="1"/>
</dbReference>
<dbReference type="NCBIfam" id="TIGR01064">
    <property type="entry name" value="pyruv_kin"/>
    <property type="match status" value="1"/>
</dbReference>
<evidence type="ECO:0000256" key="8">
    <source>
        <dbReference type="ARBA" id="ARBA00022840"/>
    </source>
</evidence>
<dbReference type="InterPro" id="IPR015806">
    <property type="entry name" value="Pyrv_Knase_insert_dom_sf"/>
</dbReference>